<dbReference type="InterPro" id="IPR022907">
    <property type="entry name" value="VapC_family"/>
</dbReference>
<keyword evidence="5 8" id="KW-0378">Hydrolase</keyword>
<comment type="cofactor">
    <cofactor evidence="1 8">
        <name>Mg(2+)</name>
        <dbReference type="ChEBI" id="CHEBI:18420"/>
    </cofactor>
</comment>
<evidence type="ECO:0000256" key="2">
    <source>
        <dbReference type="ARBA" id="ARBA00022649"/>
    </source>
</evidence>
<evidence type="ECO:0000256" key="8">
    <source>
        <dbReference type="HAMAP-Rule" id="MF_00265"/>
    </source>
</evidence>
<keyword evidence="3 8" id="KW-0540">Nuclease</keyword>
<dbReference type="PANTHER" id="PTHR33653:SF1">
    <property type="entry name" value="RIBONUCLEASE VAPC2"/>
    <property type="match status" value="1"/>
</dbReference>
<keyword evidence="4 8" id="KW-0479">Metal-binding</keyword>
<feature type="binding site" evidence="8">
    <location>
        <position position="7"/>
    </location>
    <ligand>
        <name>Mg(2+)</name>
        <dbReference type="ChEBI" id="CHEBI:18420"/>
    </ligand>
</feature>
<evidence type="ECO:0000256" key="5">
    <source>
        <dbReference type="ARBA" id="ARBA00022801"/>
    </source>
</evidence>
<sequence length="125" mass="14242">MQSFVIDSNILIYHLKDDVGVTKSLNEWLMGGSKLCISAITRIELLAAPVMREGEEEKILRLLDKFVMIPVDARIADTSARIRRKYHLELGDSIIAATAMLMDSTLVTRNIRDFRKIIELQLLKL</sequence>
<keyword evidence="2 8" id="KW-1277">Toxin-antitoxin system</keyword>
<evidence type="ECO:0000256" key="1">
    <source>
        <dbReference type="ARBA" id="ARBA00001946"/>
    </source>
</evidence>
<dbReference type="GO" id="GO:0016787">
    <property type="term" value="F:hydrolase activity"/>
    <property type="evidence" value="ECO:0007669"/>
    <property type="project" value="UniProtKB-KW"/>
</dbReference>
<dbReference type="AlphaFoldDB" id="A0A1F5WPA4"/>
<dbReference type="EC" id="3.1.-.-" evidence="8"/>
<dbReference type="InterPro" id="IPR029060">
    <property type="entry name" value="PIN-like_dom_sf"/>
</dbReference>
<evidence type="ECO:0000256" key="3">
    <source>
        <dbReference type="ARBA" id="ARBA00022722"/>
    </source>
</evidence>
<evidence type="ECO:0000259" key="9">
    <source>
        <dbReference type="Pfam" id="PF01850"/>
    </source>
</evidence>
<protein>
    <recommendedName>
        <fullName evidence="8">Ribonuclease VapC</fullName>
        <shortName evidence="8">RNase VapC</shortName>
        <ecNumber evidence="8">3.1.-.-</ecNumber>
    </recommendedName>
    <alternativeName>
        <fullName evidence="8">Toxin VapC</fullName>
    </alternativeName>
</protein>
<evidence type="ECO:0000256" key="7">
    <source>
        <dbReference type="ARBA" id="ARBA00038093"/>
    </source>
</evidence>
<dbReference type="SUPFAM" id="SSF88723">
    <property type="entry name" value="PIN domain-like"/>
    <property type="match status" value="1"/>
</dbReference>
<dbReference type="InterPro" id="IPR002716">
    <property type="entry name" value="PIN_dom"/>
</dbReference>
<evidence type="ECO:0000313" key="10">
    <source>
        <dbReference type="EMBL" id="OGF77470.1"/>
    </source>
</evidence>
<evidence type="ECO:0000256" key="6">
    <source>
        <dbReference type="ARBA" id="ARBA00022842"/>
    </source>
</evidence>
<dbReference type="GO" id="GO:0004540">
    <property type="term" value="F:RNA nuclease activity"/>
    <property type="evidence" value="ECO:0007669"/>
    <property type="project" value="InterPro"/>
</dbReference>
<feature type="domain" description="PIN" evidence="9">
    <location>
        <begin position="5"/>
        <end position="117"/>
    </location>
</feature>
<reference evidence="10 11" key="1">
    <citation type="journal article" date="2016" name="Nat. Commun.">
        <title>Thousands of microbial genomes shed light on interconnected biogeochemical processes in an aquifer system.</title>
        <authorList>
            <person name="Anantharaman K."/>
            <person name="Brown C.T."/>
            <person name="Hug L.A."/>
            <person name="Sharon I."/>
            <person name="Castelle C.J."/>
            <person name="Probst A.J."/>
            <person name="Thomas B.C."/>
            <person name="Singh A."/>
            <person name="Wilkins M.J."/>
            <person name="Karaoz U."/>
            <person name="Brodie E.L."/>
            <person name="Williams K.H."/>
            <person name="Hubbard S.S."/>
            <person name="Banfield J.F."/>
        </authorList>
    </citation>
    <scope>NUCLEOTIDE SEQUENCE [LARGE SCALE GENOMIC DNA]</scope>
</reference>
<dbReference type="HAMAP" id="MF_00265">
    <property type="entry name" value="VapC_Nob1"/>
    <property type="match status" value="1"/>
</dbReference>
<evidence type="ECO:0000256" key="4">
    <source>
        <dbReference type="ARBA" id="ARBA00022723"/>
    </source>
</evidence>
<gene>
    <name evidence="8" type="primary">vapC</name>
    <name evidence="10" type="ORF">A3F23_00635</name>
</gene>
<comment type="caution">
    <text evidence="10">The sequence shown here is derived from an EMBL/GenBank/DDBJ whole genome shotgun (WGS) entry which is preliminary data.</text>
</comment>
<comment type="similarity">
    <text evidence="7 8">Belongs to the PINc/VapC protein family.</text>
</comment>
<comment type="function">
    <text evidence="8">Toxic component of a toxin-antitoxin (TA) system. An RNase.</text>
</comment>
<evidence type="ECO:0000313" key="11">
    <source>
        <dbReference type="Proteomes" id="UP000177723"/>
    </source>
</evidence>
<dbReference type="GO" id="GO:0000287">
    <property type="term" value="F:magnesium ion binding"/>
    <property type="evidence" value="ECO:0007669"/>
    <property type="project" value="UniProtKB-UniRule"/>
</dbReference>
<dbReference type="Gene3D" id="3.40.50.1010">
    <property type="entry name" value="5'-nuclease"/>
    <property type="match status" value="1"/>
</dbReference>
<dbReference type="EMBL" id="MFHT01000017">
    <property type="protein sequence ID" value="OGF77470.1"/>
    <property type="molecule type" value="Genomic_DNA"/>
</dbReference>
<dbReference type="Proteomes" id="UP000177723">
    <property type="component" value="Unassembled WGS sequence"/>
</dbReference>
<dbReference type="Pfam" id="PF01850">
    <property type="entry name" value="PIN"/>
    <property type="match status" value="1"/>
</dbReference>
<organism evidence="10 11">
    <name type="scientific">Candidatus Giovannonibacteria bacterium RIFCSPHIGHO2_12_FULL_43_15</name>
    <dbReference type="NCBI Taxonomy" id="1798341"/>
    <lineage>
        <taxon>Bacteria</taxon>
        <taxon>Candidatus Giovannoniibacteriota</taxon>
    </lineage>
</organism>
<feature type="binding site" evidence="8">
    <location>
        <position position="92"/>
    </location>
    <ligand>
        <name>Mg(2+)</name>
        <dbReference type="ChEBI" id="CHEBI:18420"/>
    </ligand>
</feature>
<accession>A0A1F5WPA4</accession>
<proteinExistence type="inferred from homology"/>
<keyword evidence="6 8" id="KW-0460">Magnesium</keyword>
<dbReference type="InterPro" id="IPR050556">
    <property type="entry name" value="Type_II_TA_system_RNase"/>
</dbReference>
<dbReference type="CDD" id="cd18738">
    <property type="entry name" value="PIN_VapC4-5_FitB-like"/>
    <property type="match status" value="1"/>
</dbReference>
<keyword evidence="8" id="KW-0800">Toxin</keyword>
<name>A0A1F5WPA4_9BACT</name>
<dbReference type="PANTHER" id="PTHR33653">
    <property type="entry name" value="RIBONUCLEASE VAPC2"/>
    <property type="match status" value="1"/>
</dbReference>
<dbReference type="GO" id="GO:0090729">
    <property type="term" value="F:toxin activity"/>
    <property type="evidence" value="ECO:0007669"/>
    <property type="project" value="UniProtKB-KW"/>
</dbReference>